<dbReference type="GO" id="GO:0016020">
    <property type="term" value="C:membrane"/>
    <property type="evidence" value="ECO:0007669"/>
    <property type="project" value="InterPro"/>
</dbReference>
<keyword evidence="3" id="KW-0624">Polysaccharide degradation</keyword>
<dbReference type="Pfam" id="PF05345">
    <property type="entry name" value="He_PIG"/>
    <property type="match status" value="2"/>
</dbReference>
<dbReference type="InterPro" id="IPR050964">
    <property type="entry name" value="Striated_Muscle_Regulatory"/>
</dbReference>
<evidence type="ECO:0000313" key="8">
    <source>
        <dbReference type="Proteomes" id="UP000198797"/>
    </source>
</evidence>
<dbReference type="Pfam" id="PF00041">
    <property type="entry name" value="fn3"/>
    <property type="match status" value="2"/>
</dbReference>
<dbReference type="SUPFAM" id="SSF49313">
    <property type="entry name" value="Cadherin-like"/>
    <property type="match status" value="1"/>
</dbReference>
<dbReference type="RefSeq" id="WP_176738909.1">
    <property type="nucleotide sequence ID" value="NZ_FMCU01000004.1"/>
</dbReference>
<dbReference type="CDD" id="cd00063">
    <property type="entry name" value="FN3"/>
    <property type="match status" value="2"/>
</dbReference>
<keyword evidence="5" id="KW-0732">Signal</keyword>
<reference evidence="8" key="1">
    <citation type="submission" date="2016-06" db="EMBL/GenBank/DDBJ databases">
        <authorList>
            <person name="Varghese N."/>
            <person name="Submissions Spin"/>
        </authorList>
    </citation>
    <scope>NUCLEOTIDE SEQUENCE [LARGE SCALE GENOMIC DNA]</scope>
    <source>
        <strain evidence="8">DSM 44100</strain>
    </source>
</reference>
<keyword evidence="2" id="KW-0326">Glycosidase</keyword>
<evidence type="ECO:0000256" key="5">
    <source>
        <dbReference type="SAM" id="SignalP"/>
    </source>
</evidence>
<keyword evidence="8" id="KW-1185">Reference proteome</keyword>
<feature type="region of interest" description="Disordered" evidence="4">
    <location>
        <begin position="29"/>
        <end position="74"/>
    </location>
</feature>
<keyword evidence="3" id="KW-0119">Carbohydrate metabolism</keyword>
<evidence type="ECO:0000256" key="2">
    <source>
        <dbReference type="ARBA" id="ARBA00023295"/>
    </source>
</evidence>
<dbReference type="Gene3D" id="2.60.40.10">
    <property type="entry name" value="Immunoglobulins"/>
    <property type="match status" value="4"/>
</dbReference>
<evidence type="ECO:0000313" key="7">
    <source>
        <dbReference type="EMBL" id="SCF04271.1"/>
    </source>
</evidence>
<organism evidence="7 8">
    <name type="scientific">Micromonospora matsumotoense</name>
    <dbReference type="NCBI Taxonomy" id="121616"/>
    <lineage>
        <taxon>Bacteria</taxon>
        <taxon>Bacillati</taxon>
        <taxon>Actinomycetota</taxon>
        <taxon>Actinomycetes</taxon>
        <taxon>Micromonosporales</taxon>
        <taxon>Micromonosporaceae</taxon>
        <taxon>Micromonospora</taxon>
    </lineage>
</organism>
<protein>
    <submittedName>
        <fullName evidence="7">Putative Ig domain-containing protein</fullName>
    </submittedName>
</protein>
<dbReference type="STRING" id="121616.GA0070216_104184"/>
<feature type="signal peptide" evidence="5">
    <location>
        <begin position="1"/>
        <end position="32"/>
    </location>
</feature>
<dbReference type="InterPro" id="IPR003961">
    <property type="entry name" value="FN3_dom"/>
</dbReference>
<evidence type="ECO:0000256" key="1">
    <source>
        <dbReference type="ARBA" id="ARBA00022737"/>
    </source>
</evidence>
<dbReference type="PRINTS" id="PR00014">
    <property type="entry name" value="FNTYPEIII"/>
</dbReference>
<keyword evidence="1" id="KW-0677">Repeat</keyword>
<feature type="chain" id="PRO_5008707698" evidence="5">
    <location>
        <begin position="33"/>
        <end position="903"/>
    </location>
</feature>
<dbReference type="AlphaFoldDB" id="A0A1C4X7U1"/>
<dbReference type="GO" id="GO:0005509">
    <property type="term" value="F:calcium ion binding"/>
    <property type="evidence" value="ECO:0007669"/>
    <property type="project" value="InterPro"/>
</dbReference>
<dbReference type="PANTHER" id="PTHR13817:SF166">
    <property type="entry name" value="NEURONAL IGCAM-RELATED"/>
    <property type="match status" value="1"/>
</dbReference>
<dbReference type="PROSITE" id="PS50853">
    <property type="entry name" value="FN3"/>
    <property type="match status" value="2"/>
</dbReference>
<evidence type="ECO:0000259" key="6">
    <source>
        <dbReference type="PROSITE" id="PS50853"/>
    </source>
</evidence>
<feature type="domain" description="Fibronectin type-III" evidence="6">
    <location>
        <begin position="64"/>
        <end position="157"/>
    </location>
</feature>
<feature type="domain" description="Fibronectin type-III" evidence="6">
    <location>
        <begin position="158"/>
        <end position="250"/>
    </location>
</feature>
<dbReference type="InterPro" id="IPR036116">
    <property type="entry name" value="FN3_sf"/>
</dbReference>
<dbReference type="Proteomes" id="UP000198797">
    <property type="component" value="Unassembled WGS sequence"/>
</dbReference>
<dbReference type="GO" id="GO:0016798">
    <property type="term" value="F:hydrolase activity, acting on glycosyl bonds"/>
    <property type="evidence" value="ECO:0007669"/>
    <property type="project" value="UniProtKB-KW"/>
</dbReference>
<dbReference type="EMBL" id="FMCU01000004">
    <property type="protein sequence ID" value="SCF04271.1"/>
    <property type="molecule type" value="Genomic_DNA"/>
</dbReference>
<gene>
    <name evidence="7" type="ORF">GA0070216_104184</name>
</gene>
<sequence length="903" mass="92083">MSLVHRLHPRAAFVAALLLLVGLLTAPTSASARDPGRSVPPPASTLHRPLPAAPAATVAARPKPPAAPAAPTATRFRTTATVTWKAPASPDTAITGYAVTAYRDGKKTRSVSFDASTTSRKVSGLTAKGSYTFTVAAKNVAGTGPASPRSKAAKLLALPGAPTVIAVTADTASALLSWTPGPDGGSPILGYRITPYVAGMPQAAQTFGPATTNTVTGLVPTTAYTFTVAARTAAGTGPESALSSAVTANVSPTLLFDAPTEATLGVAYTATLNVTHGVPPFIWSVASGTLPPGLILNPTTNGISGVPTAPGQYPVVIRVVDAAARSGTRLIVMTVNKTPILNFPPPPLAEVDAIYSDLLTVVGGTAPFTWGMADGILPPGLTLDPATGLISGRPTTVGTFPATVQITDANGVTATKQIRLVVQPKSVVTLTASTAATTFGTSVHFAAVIGPGQADGTVTLIEQQPNGVETRLGTFPVALNRSEFDLKLPAFGLNAFRVQYDGVSPLAEAVSNEVVIEVSAVPGQVLINQFAQSGINGLKDQFVSVINTTALDLPIAGFRIEYPGGGTILVPGSARALPPRHAFLFTSPGYSLFNIQPDLVVSGLGQGGLRLLAPDSAHTVVDAAGSTVGYAEGTPLPAFGSPPFVPHAWNRLGVAGVPQDTNDNVADFRLVATVFGPINGVPSALGTPSPQNSLGTYQQNAAVQSTLLDPVVAQGSPPNRVRVDGTPGSLIIRRTLTNRSSAPITQARIRITSLSQENGAPLPGASSPAVHAHMRVVNPVNATSSITISTGQTLLVRNLSMDAPATSPPGGGLGTTLTIPLELGGLRPGGEVHIALSFAIDTPGTFWIAYDVDAIGGGVVPTVAGSGKAAKKAKKATSARQRALDARRLAESRKLSLITGTVR</sequence>
<dbReference type="SUPFAM" id="SSF49265">
    <property type="entry name" value="Fibronectin type III"/>
    <property type="match status" value="2"/>
</dbReference>
<keyword evidence="2" id="KW-0378">Hydrolase</keyword>
<evidence type="ECO:0000256" key="4">
    <source>
        <dbReference type="SAM" id="MobiDB-lite"/>
    </source>
</evidence>
<accession>A0A1C4X7U1</accession>
<dbReference type="InterPro" id="IPR013783">
    <property type="entry name" value="Ig-like_fold"/>
</dbReference>
<dbReference type="GO" id="GO:0000272">
    <property type="term" value="P:polysaccharide catabolic process"/>
    <property type="evidence" value="ECO:0007669"/>
    <property type="project" value="UniProtKB-KW"/>
</dbReference>
<evidence type="ECO:0000256" key="3">
    <source>
        <dbReference type="ARBA" id="ARBA00023326"/>
    </source>
</evidence>
<dbReference type="InterPro" id="IPR015919">
    <property type="entry name" value="Cadherin-like_sf"/>
</dbReference>
<dbReference type="PANTHER" id="PTHR13817">
    <property type="entry name" value="TITIN"/>
    <property type="match status" value="1"/>
</dbReference>
<dbReference type="SMART" id="SM00060">
    <property type="entry name" value="FN3"/>
    <property type="match status" value="2"/>
</dbReference>
<proteinExistence type="predicted"/>
<name>A0A1C4X7U1_9ACTN</name>